<evidence type="ECO:0000256" key="1">
    <source>
        <dbReference type="SAM" id="Phobius"/>
    </source>
</evidence>
<dbReference type="Proteomes" id="UP001610432">
    <property type="component" value="Unassembled WGS sequence"/>
</dbReference>
<keyword evidence="3" id="KW-1185">Reference proteome</keyword>
<evidence type="ECO:0000313" key="3">
    <source>
        <dbReference type="Proteomes" id="UP001610432"/>
    </source>
</evidence>
<comment type="caution">
    <text evidence="2">The sequence shown here is derived from an EMBL/GenBank/DDBJ whole genome shotgun (WGS) entry which is preliminary data.</text>
</comment>
<protein>
    <submittedName>
        <fullName evidence="2">Uncharacterized protein</fullName>
    </submittedName>
</protein>
<feature type="transmembrane region" description="Helical" evidence="1">
    <location>
        <begin position="20"/>
        <end position="47"/>
    </location>
</feature>
<name>A0ABR4M778_9EURO</name>
<dbReference type="GeneID" id="98142748"/>
<reference evidence="2 3" key="1">
    <citation type="submission" date="2024-07" db="EMBL/GenBank/DDBJ databases">
        <title>Section-level genome sequencing and comparative genomics of Aspergillus sections Usti and Cavernicolus.</title>
        <authorList>
            <consortium name="Lawrence Berkeley National Laboratory"/>
            <person name="Nybo J.L."/>
            <person name="Vesth T.C."/>
            <person name="Theobald S."/>
            <person name="Frisvad J.C."/>
            <person name="Larsen T.O."/>
            <person name="Kjaerboelling I."/>
            <person name="Rothschild-Mancinelli K."/>
            <person name="Lyhne E.K."/>
            <person name="Kogle M.E."/>
            <person name="Barry K."/>
            <person name="Clum A."/>
            <person name="Na H."/>
            <person name="Ledsgaard L."/>
            <person name="Lin J."/>
            <person name="Lipzen A."/>
            <person name="Kuo A."/>
            <person name="Riley R."/>
            <person name="Mondo S."/>
            <person name="Labutti K."/>
            <person name="Haridas S."/>
            <person name="Pangalinan J."/>
            <person name="Salamov A.A."/>
            <person name="Simmons B.A."/>
            <person name="Magnuson J.K."/>
            <person name="Chen J."/>
            <person name="Drula E."/>
            <person name="Henrissat B."/>
            <person name="Wiebenga A."/>
            <person name="Lubbers R.J."/>
            <person name="Gomes A.C."/>
            <person name="Macurrencykelacurrency M.R."/>
            <person name="Stajich J."/>
            <person name="Grigoriev I.V."/>
            <person name="Mortensen U.H."/>
            <person name="De Vries R.P."/>
            <person name="Baker S.E."/>
            <person name="Andersen M.R."/>
        </authorList>
    </citation>
    <scope>NUCLEOTIDE SEQUENCE [LARGE SCALE GENOMIC DNA]</scope>
    <source>
        <strain evidence="2 3">CBS 449.75</strain>
    </source>
</reference>
<keyword evidence="1" id="KW-0472">Membrane</keyword>
<proteinExistence type="predicted"/>
<organism evidence="2 3">
    <name type="scientific">Aspergillus lucknowensis</name>
    <dbReference type="NCBI Taxonomy" id="176173"/>
    <lineage>
        <taxon>Eukaryota</taxon>
        <taxon>Fungi</taxon>
        <taxon>Dikarya</taxon>
        <taxon>Ascomycota</taxon>
        <taxon>Pezizomycotina</taxon>
        <taxon>Eurotiomycetes</taxon>
        <taxon>Eurotiomycetidae</taxon>
        <taxon>Eurotiales</taxon>
        <taxon>Aspergillaceae</taxon>
        <taxon>Aspergillus</taxon>
        <taxon>Aspergillus subgen. Nidulantes</taxon>
    </lineage>
</organism>
<gene>
    <name evidence="2" type="ORF">BJX67DRAFT_339564</name>
</gene>
<dbReference type="EMBL" id="JBFXLQ010000001">
    <property type="protein sequence ID" value="KAL2872465.1"/>
    <property type="molecule type" value="Genomic_DNA"/>
</dbReference>
<keyword evidence="1" id="KW-1133">Transmembrane helix</keyword>
<evidence type="ECO:0000313" key="2">
    <source>
        <dbReference type="EMBL" id="KAL2872465.1"/>
    </source>
</evidence>
<dbReference type="RefSeq" id="XP_070891444.1">
    <property type="nucleotide sequence ID" value="XM_071027676.1"/>
</dbReference>
<sequence>MFLLDGVCVNILLLVPFLLFFFSPSLVWCPCWICALPTLWMTILFFLRRERTYSVYDK</sequence>
<accession>A0ABR4M778</accession>
<keyword evidence="1" id="KW-0812">Transmembrane</keyword>